<dbReference type="OrthoDB" id="3344043at2759"/>
<comment type="caution">
    <text evidence="2">The sequence shown here is derived from an EMBL/GenBank/DDBJ whole genome shotgun (WGS) entry which is preliminary data.</text>
</comment>
<keyword evidence="3" id="KW-1185">Reference proteome</keyword>
<evidence type="ECO:0000313" key="3">
    <source>
        <dbReference type="Proteomes" id="UP000813427"/>
    </source>
</evidence>
<organism evidence="2 3">
    <name type="scientific">Fusarium tricinctum</name>
    <dbReference type="NCBI Taxonomy" id="61284"/>
    <lineage>
        <taxon>Eukaryota</taxon>
        <taxon>Fungi</taxon>
        <taxon>Dikarya</taxon>
        <taxon>Ascomycota</taxon>
        <taxon>Pezizomycotina</taxon>
        <taxon>Sordariomycetes</taxon>
        <taxon>Hypocreomycetidae</taxon>
        <taxon>Hypocreales</taxon>
        <taxon>Nectriaceae</taxon>
        <taxon>Fusarium</taxon>
        <taxon>Fusarium tricinctum species complex</taxon>
    </lineage>
</organism>
<name>A0A8K0RZV1_9HYPO</name>
<dbReference type="AlphaFoldDB" id="A0A8K0RZV1"/>
<feature type="region of interest" description="Disordered" evidence="1">
    <location>
        <begin position="1"/>
        <end position="25"/>
    </location>
</feature>
<dbReference type="Proteomes" id="UP000813427">
    <property type="component" value="Unassembled WGS sequence"/>
</dbReference>
<reference evidence="2" key="1">
    <citation type="journal article" date="2021" name="Nat. Commun.">
        <title>Genetic determinants of endophytism in the Arabidopsis root mycobiome.</title>
        <authorList>
            <person name="Mesny F."/>
            <person name="Miyauchi S."/>
            <person name="Thiergart T."/>
            <person name="Pickel B."/>
            <person name="Atanasova L."/>
            <person name="Karlsson M."/>
            <person name="Huettel B."/>
            <person name="Barry K.W."/>
            <person name="Haridas S."/>
            <person name="Chen C."/>
            <person name="Bauer D."/>
            <person name="Andreopoulos W."/>
            <person name="Pangilinan J."/>
            <person name="LaButti K."/>
            <person name="Riley R."/>
            <person name="Lipzen A."/>
            <person name="Clum A."/>
            <person name="Drula E."/>
            <person name="Henrissat B."/>
            <person name="Kohler A."/>
            <person name="Grigoriev I.V."/>
            <person name="Martin F.M."/>
            <person name="Hacquard S."/>
        </authorList>
    </citation>
    <scope>NUCLEOTIDE SEQUENCE</scope>
    <source>
        <strain evidence="2">MPI-SDFR-AT-0068</strain>
    </source>
</reference>
<proteinExistence type="predicted"/>
<accession>A0A8K0RZV1</accession>
<evidence type="ECO:0000256" key="1">
    <source>
        <dbReference type="SAM" id="MobiDB-lite"/>
    </source>
</evidence>
<dbReference type="EMBL" id="JAGPXF010000003">
    <property type="protein sequence ID" value="KAH7251128.1"/>
    <property type="molecule type" value="Genomic_DNA"/>
</dbReference>
<gene>
    <name evidence="2" type="ORF">BKA59DRAFT_452369</name>
</gene>
<evidence type="ECO:0000313" key="2">
    <source>
        <dbReference type="EMBL" id="KAH7251128.1"/>
    </source>
</evidence>
<sequence>MSSSPGNSPQNSPPGPPTHPSSTAVGFQQQGTVDWATVASDLDATQQLSQSFAMLCPLCSCDLCGSKGVTIGEDDSFCLELLVQTIWTLARIMSACCTQQELDILPARSGIEKVYWNLKLERAELRRLADHENEVKHAVLRPWARHDSLTWMQILFTGRGDDDRYKDMSTNGSIVATRNGLYFCLNTLIEVTSDP</sequence>
<protein>
    <submittedName>
        <fullName evidence="2">Uncharacterized protein</fullName>
    </submittedName>
</protein>
<feature type="compositionally biased region" description="Low complexity" evidence="1">
    <location>
        <begin position="1"/>
        <end position="10"/>
    </location>
</feature>